<dbReference type="InterPro" id="IPR001461">
    <property type="entry name" value="Aspartic_peptidase_A1"/>
</dbReference>
<dbReference type="PRINTS" id="PR00792">
    <property type="entry name" value="PEPSIN"/>
</dbReference>
<keyword evidence="5 8" id="KW-1015">Disulfide bond</keyword>
<dbReference type="SUPFAM" id="SSF50630">
    <property type="entry name" value="Acid proteases"/>
    <property type="match status" value="1"/>
</dbReference>
<evidence type="ECO:0000256" key="5">
    <source>
        <dbReference type="ARBA" id="ARBA00023157"/>
    </source>
</evidence>
<dbReference type="Gene3D" id="2.40.70.10">
    <property type="entry name" value="Acid Proteases"/>
    <property type="match status" value="2"/>
</dbReference>
<dbReference type="Pfam" id="PF00026">
    <property type="entry name" value="Asp"/>
    <property type="match status" value="1"/>
</dbReference>
<feature type="disulfide bond" evidence="8">
    <location>
        <begin position="17"/>
        <end position="22"/>
    </location>
</feature>
<keyword evidence="6" id="KW-0325">Glycoprotein</keyword>
<keyword evidence="12" id="KW-1185">Reference proteome</keyword>
<dbReference type="FunFam" id="2.40.70.10:FF:000004">
    <property type="entry name" value="Pepsin A"/>
    <property type="match status" value="1"/>
</dbReference>
<keyword evidence="4 9" id="KW-0378">Hydrolase</keyword>
<dbReference type="Gene3D" id="2.60.40.1960">
    <property type="match status" value="1"/>
</dbReference>
<feature type="non-terminal residue" evidence="11">
    <location>
        <position position="1"/>
    </location>
</feature>
<dbReference type="PANTHER" id="PTHR47966">
    <property type="entry name" value="BETA-SITE APP-CLEAVING ENZYME, ISOFORM A-RELATED"/>
    <property type="match status" value="1"/>
</dbReference>
<dbReference type="PROSITE" id="PS51767">
    <property type="entry name" value="PEPTIDASE_A1"/>
    <property type="match status" value="1"/>
</dbReference>
<evidence type="ECO:0000256" key="4">
    <source>
        <dbReference type="ARBA" id="ARBA00022801"/>
    </source>
</evidence>
<dbReference type="InterPro" id="IPR033121">
    <property type="entry name" value="PEPTIDASE_A1"/>
</dbReference>
<name>A0A7R9LFC3_9ACAR</name>
<dbReference type="EMBL" id="OC878560">
    <property type="protein sequence ID" value="CAD7640662.1"/>
    <property type="molecule type" value="Genomic_DNA"/>
</dbReference>
<organism evidence="11">
    <name type="scientific">Medioppia subpectinata</name>
    <dbReference type="NCBI Taxonomy" id="1979941"/>
    <lineage>
        <taxon>Eukaryota</taxon>
        <taxon>Metazoa</taxon>
        <taxon>Ecdysozoa</taxon>
        <taxon>Arthropoda</taxon>
        <taxon>Chelicerata</taxon>
        <taxon>Arachnida</taxon>
        <taxon>Acari</taxon>
        <taxon>Acariformes</taxon>
        <taxon>Sarcoptiformes</taxon>
        <taxon>Oribatida</taxon>
        <taxon>Brachypylina</taxon>
        <taxon>Oppioidea</taxon>
        <taxon>Oppiidae</taxon>
        <taxon>Medioppia</taxon>
    </lineage>
</organism>
<evidence type="ECO:0000256" key="2">
    <source>
        <dbReference type="ARBA" id="ARBA00022670"/>
    </source>
</evidence>
<sequence>VLFDTGSSNLWVPSNRCRSYACTIHTAYYSSRSSTYKPNGQSFAIQYGTGSTTGFLSTDTLGIGGGLVKGQTFAETTSEPGTTFVYAEFDGILGMGYPQISTDNVKPVFNNMIAQGVVSAPVFSFYLNRDDTQSPGGEIIFGGSDPAHYTGPFTYLPVTQQGYWQFTMNASSVSDGTGFCSGGCQAIADTGTSLIVGPDNDIAAINQAIGAEDDGSGDYMVDCGSVGSMPTVTFILGGKQFPLTGGQYVLVQSDQNGNPQCMSGFSPGGDASGPLWILGDVFIGPYYTEFDFGNNRVGFAPTK</sequence>
<protein>
    <recommendedName>
        <fullName evidence="10">Peptidase A1 domain-containing protein</fullName>
    </recommendedName>
</protein>
<dbReference type="AlphaFoldDB" id="A0A7R9LFC3"/>
<dbReference type="Proteomes" id="UP000759131">
    <property type="component" value="Unassembled WGS sequence"/>
</dbReference>
<evidence type="ECO:0000259" key="10">
    <source>
        <dbReference type="PROSITE" id="PS51767"/>
    </source>
</evidence>
<dbReference type="GO" id="GO:0004190">
    <property type="term" value="F:aspartic-type endopeptidase activity"/>
    <property type="evidence" value="ECO:0007669"/>
    <property type="project" value="UniProtKB-KW"/>
</dbReference>
<evidence type="ECO:0000256" key="1">
    <source>
        <dbReference type="ARBA" id="ARBA00007447"/>
    </source>
</evidence>
<comment type="similarity">
    <text evidence="1 9">Belongs to the peptidase A1 family.</text>
</comment>
<dbReference type="PROSITE" id="PS00141">
    <property type="entry name" value="ASP_PROTEASE"/>
    <property type="match status" value="2"/>
</dbReference>
<dbReference type="FunFam" id="2.40.70.10:FF:000002">
    <property type="entry name" value="Vacuolar aspartic proteinase"/>
    <property type="match status" value="1"/>
</dbReference>
<dbReference type="EMBL" id="CAJPIZ010023985">
    <property type="protein sequence ID" value="CAG2118360.1"/>
    <property type="molecule type" value="Genomic_DNA"/>
</dbReference>
<feature type="domain" description="Peptidase A1" evidence="10">
    <location>
        <begin position="1"/>
        <end position="300"/>
    </location>
</feature>
<evidence type="ECO:0000256" key="6">
    <source>
        <dbReference type="ARBA" id="ARBA00023180"/>
    </source>
</evidence>
<feature type="disulfide bond" evidence="8">
    <location>
        <begin position="223"/>
        <end position="261"/>
    </location>
</feature>
<evidence type="ECO:0000313" key="11">
    <source>
        <dbReference type="EMBL" id="CAD7640662.1"/>
    </source>
</evidence>
<evidence type="ECO:0000256" key="8">
    <source>
        <dbReference type="PIRSR" id="PIRSR601461-2"/>
    </source>
</evidence>
<evidence type="ECO:0000313" key="12">
    <source>
        <dbReference type="Proteomes" id="UP000759131"/>
    </source>
</evidence>
<dbReference type="GO" id="GO:0006508">
    <property type="term" value="P:proteolysis"/>
    <property type="evidence" value="ECO:0007669"/>
    <property type="project" value="UniProtKB-KW"/>
</dbReference>
<dbReference type="InterPro" id="IPR001969">
    <property type="entry name" value="Aspartic_peptidase_AS"/>
</dbReference>
<keyword evidence="3 9" id="KW-0064">Aspartyl protease</keyword>
<gene>
    <name evidence="11" type="ORF">OSB1V03_LOCUS18312</name>
</gene>
<feature type="active site" evidence="7">
    <location>
        <position position="189"/>
    </location>
</feature>
<dbReference type="PANTHER" id="PTHR47966:SF51">
    <property type="entry name" value="BETA-SITE APP-CLEAVING ENZYME, ISOFORM A-RELATED"/>
    <property type="match status" value="1"/>
</dbReference>
<evidence type="ECO:0000256" key="7">
    <source>
        <dbReference type="PIRSR" id="PIRSR601461-1"/>
    </source>
</evidence>
<evidence type="ECO:0000256" key="3">
    <source>
        <dbReference type="ARBA" id="ARBA00022750"/>
    </source>
</evidence>
<reference evidence="11" key="1">
    <citation type="submission" date="2020-11" db="EMBL/GenBank/DDBJ databases">
        <authorList>
            <person name="Tran Van P."/>
        </authorList>
    </citation>
    <scope>NUCLEOTIDE SEQUENCE</scope>
</reference>
<feature type="active site" evidence="7">
    <location>
        <position position="4"/>
    </location>
</feature>
<dbReference type="InterPro" id="IPR021109">
    <property type="entry name" value="Peptidase_aspartic_dom_sf"/>
</dbReference>
<dbReference type="OrthoDB" id="771136at2759"/>
<feature type="disulfide bond" evidence="8">
    <location>
        <begin position="180"/>
        <end position="184"/>
    </location>
</feature>
<evidence type="ECO:0000256" key="9">
    <source>
        <dbReference type="RuleBase" id="RU000454"/>
    </source>
</evidence>
<proteinExistence type="inferred from homology"/>
<keyword evidence="2 9" id="KW-0645">Protease</keyword>
<accession>A0A7R9LFC3</accession>